<dbReference type="GO" id="GO:0006397">
    <property type="term" value="P:mRNA processing"/>
    <property type="evidence" value="ECO:0007669"/>
    <property type="project" value="UniProtKB-KW"/>
</dbReference>
<dbReference type="PROSITE" id="PS50072">
    <property type="entry name" value="CSA_PPIASE_2"/>
    <property type="match status" value="1"/>
</dbReference>
<dbReference type="SUPFAM" id="SSF50891">
    <property type="entry name" value="Cyclophilin-like"/>
    <property type="match status" value="1"/>
</dbReference>
<dbReference type="Gene3D" id="2.40.100.10">
    <property type="entry name" value="Cyclophilin-like"/>
    <property type="match status" value="1"/>
</dbReference>
<dbReference type="Pfam" id="PF00160">
    <property type="entry name" value="Pro_isomerase"/>
    <property type="match status" value="1"/>
</dbReference>
<evidence type="ECO:0000256" key="7">
    <source>
        <dbReference type="ARBA" id="ARBA00023110"/>
    </source>
</evidence>
<dbReference type="GO" id="GO:0005681">
    <property type="term" value="C:spliceosomal complex"/>
    <property type="evidence" value="ECO:0007669"/>
    <property type="project" value="UniProtKB-KW"/>
</dbReference>
<evidence type="ECO:0000259" key="12">
    <source>
        <dbReference type="PROSITE" id="PS50072"/>
    </source>
</evidence>
<dbReference type="InParanoid" id="A0A0G4EH63"/>
<dbReference type="OMA" id="YFNQHTA"/>
<dbReference type="Pfam" id="PF08231">
    <property type="entry name" value="SYF2"/>
    <property type="match status" value="1"/>
</dbReference>
<dbReference type="EC" id="5.2.1.8" evidence="4"/>
<accession>A0A0G4EH63</accession>
<evidence type="ECO:0000256" key="4">
    <source>
        <dbReference type="ARBA" id="ARBA00013194"/>
    </source>
</evidence>
<name>A0A0G4EH63_VITBC</name>
<feature type="compositionally biased region" description="Basic and acidic residues" evidence="11">
    <location>
        <begin position="345"/>
        <end position="355"/>
    </location>
</feature>
<gene>
    <name evidence="13" type="ORF">Vbra_3819</name>
</gene>
<proteinExistence type="inferred from homology"/>
<feature type="domain" description="PPIase cyclophilin-type" evidence="12">
    <location>
        <begin position="18"/>
        <end position="196"/>
    </location>
</feature>
<keyword evidence="9" id="KW-0413">Isomerase</keyword>
<reference evidence="13 14" key="1">
    <citation type="submission" date="2014-11" db="EMBL/GenBank/DDBJ databases">
        <authorList>
            <person name="Zhu J."/>
            <person name="Qi W."/>
            <person name="Song R."/>
        </authorList>
    </citation>
    <scope>NUCLEOTIDE SEQUENCE [LARGE SCALE GENOMIC DNA]</scope>
</reference>
<dbReference type="PANTHER" id="PTHR11071">
    <property type="entry name" value="PEPTIDYL-PROLYL CIS-TRANS ISOMERASE"/>
    <property type="match status" value="1"/>
</dbReference>
<dbReference type="GO" id="GO:0005737">
    <property type="term" value="C:cytoplasm"/>
    <property type="evidence" value="ECO:0007669"/>
    <property type="project" value="TreeGrafter"/>
</dbReference>
<dbReference type="STRING" id="1169540.A0A0G4EH63"/>
<keyword evidence="8" id="KW-0508">mRNA splicing</keyword>
<dbReference type="PANTHER" id="PTHR11071:SF561">
    <property type="entry name" value="PEPTIDYL-PROLYL CIS-TRANS ISOMERASE D-RELATED"/>
    <property type="match status" value="1"/>
</dbReference>
<comment type="subcellular location">
    <subcellularLocation>
        <location evidence="2">Nucleus</location>
    </subcellularLocation>
</comment>
<dbReference type="PRINTS" id="PR00153">
    <property type="entry name" value="CSAPPISMRASE"/>
</dbReference>
<keyword evidence="5" id="KW-0507">mRNA processing</keyword>
<dbReference type="GO" id="GO:0006457">
    <property type="term" value="P:protein folding"/>
    <property type="evidence" value="ECO:0007669"/>
    <property type="project" value="TreeGrafter"/>
</dbReference>
<dbReference type="OrthoDB" id="408413at2759"/>
<organism evidence="13 14">
    <name type="scientific">Vitrella brassicaformis (strain CCMP3155)</name>
    <dbReference type="NCBI Taxonomy" id="1169540"/>
    <lineage>
        <taxon>Eukaryota</taxon>
        <taxon>Sar</taxon>
        <taxon>Alveolata</taxon>
        <taxon>Colpodellida</taxon>
        <taxon>Vitrellaceae</taxon>
        <taxon>Vitrella</taxon>
    </lineage>
</organism>
<dbReference type="InterPro" id="IPR029000">
    <property type="entry name" value="Cyclophilin-like_dom_sf"/>
</dbReference>
<keyword evidence="6" id="KW-0747">Spliceosome</keyword>
<keyword evidence="7" id="KW-0697">Rotamase</keyword>
<dbReference type="GO" id="GO:0003755">
    <property type="term" value="F:peptidyl-prolyl cis-trans isomerase activity"/>
    <property type="evidence" value="ECO:0007669"/>
    <property type="project" value="UniProtKB-KW"/>
</dbReference>
<feature type="compositionally biased region" description="Acidic residues" evidence="11">
    <location>
        <begin position="265"/>
        <end position="279"/>
    </location>
</feature>
<dbReference type="InterPro" id="IPR013260">
    <property type="entry name" value="mRNA_splic_SYF2"/>
</dbReference>
<evidence type="ECO:0000256" key="8">
    <source>
        <dbReference type="ARBA" id="ARBA00023187"/>
    </source>
</evidence>
<feature type="compositionally biased region" description="Basic and acidic residues" evidence="11">
    <location>
        <begin position="317"/>
        <end position="327"/>
    </location>
</feature>
<dbReference type="Proteomes" id="UP000041254">
    <property type="component" value="Unassembled WGS sequence"/>
</dbReference>
<evidence type="ECO:0000256" key="11">
    <source>
        <dbReference type="SAM" id="MobiDB-lite"/>
    </source>
</evidence>
<evidence type="ECO:0000256" key="10">
    <source>
        <dbReference type="ARBA" id="ARBA00023242"/>
    </source>
</evidence>
<evidence type="ECO:0000256" key="6">
    <source>
        <dbReference type="ARBA" id="ARBA00022728"/>
    </source>
</evidence>
<evidence type="ECO:0000256" key="9">
    <source>
        <dbReference type="ARBA" id="ARBA00023235"/>
    </source>
</evidence>
<comment type="catalytic activity">
    <reaction evidence="1">
        <text>[protein]-peptidylproline (omega=180) = [protein]-peptidylproline (omega=0)</text>
        <dbReference type="Rhea" id="RHEA:16237"/>
        <dbReference type="Rhea" id="RHEA-COMP:10747"/>
        <dbReference type="Rhea" id="RHEA-COMP:10748"/>
        <dbReference type="ChEBI" id="CHEBI:83833"/>
        <dbReference type="ChEBI" id="CHEBI:83834"/>
        <dbReference type="EC" id="5.2.1.8"/>
    </reaction>
</comment>
<dbReference type="GO" id="GO:0008380">
    <property type="term" value="P:RNA splicing"/>
    <property type="evidence" value="ECO:0007669"/>
    <property type="project" value="UniProtKB-KW"/>
</dbReference>
<keyword evidence="10" id="KW-0539">Nucleus</keyword>
<comment type="similarity">
    <text evidence="3">Belongs to the SYF2 family.</text>
</comment>
<protein>
    <recommendedName>
        <fullName evidence="4">peptidylprolyl isomerase</fullName>
        <ecNumber evidence="4">5.2.1.8</ecNumber>
    </recommendedName>
</protein>
<evidence type="ECO:0000256" key="5">
    <source>
        <dbReference type="ARBA" id="ARBA00022664"/>
    </source>
</evidence>
<evidence type="ECO:0000313" key="14">
    <source>
        <dbReference type="Proteomes" id="UP000041254"/>
    </source>
</evidence>
<dbReference type="EMBL" id="CDMY01000239">
    <property type="protein sequence ID" value="CEL95814.1"/>
    <property type="molecule type" value="Genomic_DNA"/>
</dbReference>
<evidence type="ECO:0000256" key="3">
    <source>
        <dbReference type="ARBA" id="ARBA00010028"/>
    </source>
</evidence>
<dbReference type="AlphaFoldDB" id="A0A0G4EH63"/>
<dbReference type="VEuPathDB" id="CryptoDB:Vbra_3819"/>
<keyword evidence="14" id="KW-1185">Reference proteome</keyword>
<sequence length="516" mass="57906">MSEEKKPRRRRGRNPRVFMDVSIGTATGGRIVFELYADVTPRTAENFRGLCTGEYGASELTKRPLHFLGCRFFKVLPGFIIQAGDLRIKSDTPDSQLPTKSGDPEQADSIYEGFFRDENFSRRHSQAGVLSMANKGRNTNASEFFITLKRAQHLDGKHVAFGQVTSGMEVVRAIAKVPTDKFDRPRVPVVVVNCGELDGDSEFGSAGTTSHTKLAMTDPLMQFRREMNLRASEQAERLLAQGKAAASQLMAASDQGSGGAVLPSIDEDADEHEDEDDADMSGGGMPGAQPSEQPFNDERSRRLFELKMKMNQSRKLNNREVLDEKKRQFSSGKGDAGREGQGQGREADGQRHEGADGDELGPINMPRKGKEYLMETAAAVDQREEKKRKKNDTFGWNVFNQDASYRAHKKRVGDMAFQSEDYDKQRTELGDSFYVGSSGLVSNQFTASEQSKQKLVQALEQQEKKRKGFSRHRTNVEDEDVSYINKRNKIYNKKLERHFGEYSRELKQNLERGTAL</sequence>
<feature type="region of interest" description="Disordered" evidence="11">
    <location>
        <begin position="309"/>
        <end position="367"/>
    </location>
</feature>
<evidence type="ECO:0000256" key="1">
    <source>
        <dbReference type="ARBA" id="ARBA00000971"/>
    </source>
</evidence>
<dbReference type="InterPro" id="IPR002130">
    <property type="entry name" value="Cyclophilin-type_PPIase_dom"/>
</dbReference>
<dbReference type="PhylomeDB" id="A0A0G4EH63"/>
<evidence type="ECO:0000313" key="13">
    <source>
        <dbReference type="EMBL" id="CEL95814.1"/>
    </source>
</evidence>
<dbReference type="FunFam" id="2.40.100.10:FF:000025">
    <property type="entry name" value="Peptidyl-prolyl cis-trans isomerase CYP19-2"/>
    <property type="match status" value="1"/>
</dbReference>
<dbReference type="GO" id="GO:0016018">
    <property type="term" value="F:cyclosporin A binding"/>
    <property type="evidence" value="ECO:0007669"/>
    <property type="project" value="TreeGrafter"/>
</dbReference>
<evidence type="ECO:0000256" key="2">
    <source>
        <dbReference type="ARBA" id="ARBA00004123"/>
    </source>
</evidence>
<feature type="region of interest" description="Disordered" evidence="11">
    <location>
        <begin position="249"/>
        <end position="296"/>
    </location>
</feature>